<evidence type="ECO:0000313" key="1">
    <source>
        <dbReference type="EMBL" id="SCC07217.1"/>
    </source>
</evidence>
<dbReference type="Proteomes" id="UP000242818">
    <property type="component" value="Unassembled WGS sequence"/>
</dbReference>
<protein>
    <recommendedName>
        <fullName evidence="3">DUF4843 domain-containing protein</fullName>
    </recommendedName>
</protein>
<sequence>MKKLFSFNLYKGLLLLLMLGACKKDQLPLYSGITSLYFYEPLYSYGRGYDYQVSDSANIYLGYTLSDSLLVLPIKLLGEASKADRPYVLTVVKDSTTAQENVDYTLTAKGVIPANTFSDTIFIKIKNRNLWLQGLSYQLVLHLESNSQFNMNLTAVKGGYANNSVWNPSRFKINFLYSISKPNYWDDNIDYLGTFSTNKLRLMVIYLKLSLKKVLIQGAAYNASDIRADAVKFNNYLKSEAEKGNIIREIDGSPMLMGPRA</sequence>
<dbReference type="STRING" id="1335309.GA0116948_103137"/>
<gene>
    <name evidence="1" type="ORF">GA0116948_103137</name>
</gene>
<accession>A0A1C4BK41</accession>
<dbReference type="AlphaFoldDB" id="A0A1C4BK41"/>
<reference evidence="1 2" key="1">
    <citation type="submission" date="2016-08" db="EMBL/GenBank/DDBJ databases">
        <authorList>
            <person name="Seilhamer J.J."/>
        </authorList>
    </citation>
    <scope>NUCLEOTIDE SEQUENCE [LARGE SCALE GENOMIC DNA]</scope>
    <source>
        <strain evidence="1 2">A37T2</strain>
    </source>
</reference>
<dbReference type="RefSeq" id="WP_089710036.1">
    <property type="nucleotide sequence ID" value="NZ_FMAR01000003.1"/>
</dbReference>
<name>A0A1C4BK41_9BACT</name>
<dbReference type="InterPro" id="IPR032299">
    <property type="entry name" value="DUF4843"/>
</dbReference>
<dbReference type="Pfam" id="PF16132">
    <property type="entry name" value="DUF4843"/>
    <property type="match status" value="1"/>
</dbReference>
<dbReference type="OrthoDB" id="1096291at2"/>
<evidence type="ECO:0008006" key="3">
    <source>
        <dbReference type="Google" id="ProtNLM"/>
    </source>
</evidence>
<proteinExistence type="predicted"/>
<dbReference type="PROSITE" id="PS51257">
    <property type="entry name" value="PROKAR_LIPOPROTEIN"/>
    <property type="match status" value="1"/>
</dbReference>
<organism evidence="1 2">
    <name type="scientific">Chitinophaga costaii</name>
    <dbReference type="NCBI Taxonomy" id="1335309"/>
    <lineage>
        <taxon>Bacteria</taxon>
        <taxon>Pseudomonadati</taxon>
        <taxon>Bacteroidota</taxon>
        <taxon>Chitinophagia</taxon>
        <taxon>Chitinophagales</taxon>
        <taxon>Chitinophagaceae</taxon>
        <taxon>Chitinophaga</taxon>
    </lineage>
</organism>
<dbReference type="EMBL" id="FMAR01000003">
    <property type="protein sequence ID" value="SCC07217.1"/>
    <property type="molecule type" value="Genomic_DNA"/>
</dbReference>
<keyword evidence="2" id="KW-1185">Reference proteome</keyword>
<evidence type="ECO:0000313" key="2">
    <source>
        <dbReference type="Proteomes" id="UP000242818"/>
    </source>
</evidence>